<dbReference type="RefSeq" id="XP_033802383.1">
    <property type="nucleotide sequence ID" value="XM_033946492.1"/>
</dbReference>
<dbReference type="SUPFAM" id="SSF51735">
    <property type="entry name" value="NAD(P)-binding Rossmann-fold domains"/>
    <property type="match status" value="1"/>
</dbReference>
<dbReference type="InterPro" id="IPR051267">
    <property type="entry name" value="STEAP_metalloreductase"/>
</dbReference>
<dbReference type="KEGG" id="gsh:117361320"/>
<dbReference type="RefSeq" id="XP_033802381.1">
    <property type="nucleotide sequence ID" value="XM_033946490.1"/>
</dbReference>
<organism evidence="23 29">
    <name type="scientific">Geotrypetes seraphini</name>
    <name type="common">Gaboon caecilian</name>
    <name type="synonym">Caecilia seraphini</name>
    <dbReference type="NCBI Taxonomy" id="260995"/>
    <lineage>
        <taxon>Eukaryota</taxon>
        <taxon>Metazoa</taxon>
        <taxon>Chordata</taxon>
        <taxon>Craniata</taxon>
        <taxon>Vertebrata</taxon>
        <taxon>Euteleostomi</taxon>
        <taxon>Amphibia</taxon>
        <taxon>Gymnophiona</taxon>
        <taxon>Geotrypetes</taxon>
    </lineage>
</organism>
<evidence type="ECO:0000313" key="25">
    <source>
        <dbReference type="RefSeq" id="XP_033802381.1"/>
    </source>
</evidence>
<comment type="catalytic activity">
    <reaction evidence="19">
        <text>2 Fe(2+) + NADP(+) + H(+) = 2 Fe(3+) + NADPH</text>
        <dbReference type="Rhea" id="RHEA:71767"/>
        <dbReference type="ChEBI" id="CHEBI:15378"/>
        <dbReference type="ChEBI" id="CHEBI:29033"/>
        <dbReference type="ChEBI" id="CHEBI:29034"/>
        <dbReference type="ChEBI" id="CHEBI:57783"/>
        <dbReference type="ChEBI" id="CHEBI:58349"/>
    </reaction>
    <physiologicalReaction direction="right-to-left" evidence="19">
        <dbReference type="Rhea" id="RHEA:71769"/>
    </physiologicalReaction>
</comment>
<evidence type="ECO:0000256" key="3">
    <source>
        <dbReference type="ARBA" id="ARBA00004337"/>
    </source>
</evidence>
<feature type="transmembrane region" description="Helical" evidence="20">
    <location>
        <begin position="356"/>
        <end position="374"/>
    </location>
</feature>
<evidence type="ECO:0000256" key="5">
    <source>
        <dbReference type="ARBA" id="ARBA00022448"/>
    </source>
</evidence>
<sequence>MPGGDMAKPLLDCLKAYGDQSSPTSVGTAVGILGSGDFARSLATRLVDSGFKVIVGSRNPKRSMNLFPPSAEVMPQADAVKKADVIFVAVFRDHYTTLCELTDLLAGKILVDVSNNTEINHHKESNAEYLASLFPQCTIVKGFNVISAWTLQCGPRDGNKQVLISCDTQEAKAAVATIARTMGFLPVDMGSLYAAREIENVPLRLLPFWRIPFLLALSLFICFYIYNFVRSVLHPFLIEHKNKFYKIPIELVNVTLPCVAYVMLSLVYLPGVLAASFQLYYGTKYRRFPDWLDQWLQHRKQIGLVSFFCAAMHAVYSLCLPMRRSSRYLLLNDAFKQISAGKENAWVDEEVWRMEVYVSFGIIALGLLSLLAVTSLPSIGNTLNWKEFSFIQSKLGFAALLVSTLHTLTFGWRRAFDGTQYKFYLPPTYTLTLLVPCAIILAKVVLVLPCVSRKLLRIRRGWEKGKYAEYNLSNTTTPSYEYSHGEGTSIV</sequence>
<dbReference type="OrthoDB" id="550646at2759"/>
<evidence type="ECO:0000256" key="1">
    <source>
        <dbReference type="ARBA" id="ARBA00001970"/>
    </source>
</evidence>
<feature type="transmembrane region" description="Helical" evidence="20">
    <location>
        <begin position="259"/>
        <end position="281"/>
    </location>
</feature>
<reference evidence="24 25" key="1">
    <citation type="submission" date="2025-04" db="UniProtKB">
        <authorList>
            <consortium name="RefSeq"/>
        </authorList>
    </citation>
    <scope>IDENTIFICATION</scope>
</reference>
<evidence type="ECO:0000256" key="15">
    <source>
        <dbReference type="ARBA" id="ARBA00023008"/>
    </source>
</evidence>
<dbReference type="Proteomes" id="UP000515159">
    <property type="component" value="Chromosome 5"/>
</dbReference>
<keyword evidence="23" id="KW-1185">Reference proteome</keyword>
<dbReference type="Pfam" id="PF03807">
    <property type="entry name" value="F420_oxidored"/>
    <property type="match status" value="1"/>
</dbReference>
<dbReference type="GO" id="GO:0006826">
    <property type="term" value="P:iron ion transport"/>
    <property type="evidence" value="ECO:0007669"/>
    <property type="project" value="UniProtKB-KW"/>
</dbReference>
<dbReference type="RefSeq" id="XP_033802382.1">
    <property type="nucleotide sequence ID" value="XM_033946491.1"/>
</dbReference>
<dbReference type="CTD" id="55240"/>
<keyword evidence="14" id="KW-0408">Iron</keyword>
<dbReference type="GO" id="GO:0005886">
    <property type="term" value="C:plasma membrane"/>
    <property type="evidence" value="ECO:0007669"/>
    <property type="project" value="TreeGrafter"/>
</dbReference>
<keyword evidence="17 20" id="KW-0472">Membrane</keyword>
<dbReference type="AlphaFoldDB" id="A0A6P8R2U0"/>
<evidence type="ECO:0000256" key="10">
    <source>
        <dbReference type="ARBA" id="ARBA00022753"/>
    </source>
</evidence>
<dbReference type="Gene3D" id="3.40.50.720">
    <property type="entry name" value="NAD(P)-binding Rossmann-like Domain"/>
    <property type="match status" value="1"/>
</dbReference>
<comment type="cofactor">
    <cofactor evidence="2">
        <name>FAD</name>
        <dbReference type="ChEBI" id="CHEBI:57692"/>
    </cofactor>
</comment>
<protein>
    <submittedName>
        <fullName evidence="24 25">Metalloreductase STEAP3</fullName>
    </submittedName>
</protein>
<feature type="transmembrane region" description="Helical" evidence="20">
    <location>
        <begin position="208"/>
        <end position="226"/>
    </location>
</feature>
<dbReference type="InterPro" id="IPR013130">
    <property type="entry name" value="Fe3_Rdtase_TM_dom"/>
</dbReference>
<keyword evidence="12 20" id="KW-1133">Transmembrane helix</keyword>
<evidence type="ECO:0000256" key="16">
    <source>
        <dbReference type="ARBA" id="ARBA00023065"/>
    </source>
</evidence>
<dbReference type="InterPro" id="IPR028939">
    <property type="entry name" value="P5C_Rdtase_cat_N"/>
</dbReference>
<keyword evidence="15" id="KW-0186">Copper</keyword>
<dbReference type="FunFam" id="3.40.50.720:FF:000051">
    <property type="entry name" value="STEAP2 metalloreductase"/>
    <property type="match status" value="1"/>
</dbReference>
<keyword evidence="16" id="KW-0406">Ion transport</keyword>
<evidence type="ECO:0000313" key="24">
    <source>
        <dbReference type="RefSeq" id="XP_033802380.1"/>
    </source>
</evidence>
<feature type="transmembrane region" description="Helical" evidence="20">
    <location>
        <begin position="433"/>
        <end position="451"/>
    </location>
</feature>
<keyword evidence="6" id="KW-0410">Iron transport</keyword>
<keyword evidence="7" id="KW-0285">Flavoprotein</keyword>
<comment type="similarity">
    <text evidence="4">Belongs to the STEAP family.</text>
</comment>
<dbReference type="GO" id="GO:0046872">
    <property type="term" value="F:metal ion binding"/>
    <property type="evidence" value="ECO:0007669"/>
    <property type="project" value="UniProtKB-KW"/>
</dbReference>
<comment type="catalytic activity">
    <reaction evidence="18">
        <text>2 Cu(+) + NADP(+) + H(+) = 2 Cu(2+) + NADPH</text>
        <dbReference type="Rhea" id="RHEA:71771"/>
        <dbReference type="ChEBI" id="CHEBI:15378"/>
        <dbReference type="ChEBI" id="CHEBI:29036"/>
        <dbReference type="ChEBI" id="CHEBI:49552"/>
        <dbReference type="ChEBI" id="CHEBI:57783"/>
        <dbReference type="ChEBI" id="CHEBI:58349"/>
    </reaction>
    <physiologicalReaction direction="right-to-left" evidence="18">
        <dbReference type="Rhea" id="RHEA:71773"/>
    </physiologicalReaction>
</comment>
<dbReference type="GeneID" id="117361320"/>
<feature type="transmembrane region" description="Helical" evidence="20">
    <location>
        <begin position="302"/>
        <end position="323"/>
    </location>
</feature>
<dbReference type="GO" id="GO:0010008">
    <property type="term" value="C:endosome membrane"/>
    <property type="evidence" value="ECO:0007669"/>
    <property type="project" value="UniProtKB-SubCell"/>
</dbReference>
<evidence type="ECO:0000256" key="19">
    <source>
        <dbReference type="ARBA" id="ARBA00049387"/>
    </source>
</evidence>
<keyword evidence="9" id="KW-0479">Metal-binding</keyword>
<evidence type="ECO:0000313" key="28">
    <source>
        <dbReference type="RefSeq" id="XP_033802384.1"/>
    </source>
</evidence>
<keyword evidence="11" id="KW-0274">FAD</keyword>
<proteinExistence type="inferred from homology"/>
<dbReference type="RefSeq" id="XP_033802380.1">
    <property type="nucleotide sequence ID" value="XM_033946489.1"/>
</dbReference>
<evidence type="ECO:0000256" key="20">
    <source>
        <dbReference type="SAM" id="Phobius"/>
    </source>
</evidence>
<evidence type="ECO:0000256" key="2">
    <source>
        <dbReference type="ARBA" id="ARBA00001974"/>
    </source>
</evidence>
<evidence type="ECO:0000256" key="7">
    <source>
        <dbReference type="ARBA" id="ARBA00022630"/>
    </source>
</evidence>
<evidence type="ECO:0000256" key="4">
    <source>
        <dbReference type="ARBA" id="ARBA00007729"/>
    </source>
</evidence>
<evidence type="ECO:0000256" key="8">
    <source>
        <dbReference type="ARBA" id="ARBA00022692"/>
    </source>
</evidence>
<evidence type="ECO:0000313" key="23">
    <source>
        <dbReference type="Proteomes" id="UP000515159"/>
    </source>
</evidence>
<dbReference type="PANTHER" id="PTHR14239:SF8">
    <property type="entry name" value="METALLOREDUCTASE STEAP3"/>
    <property type="match status" value="1"/>
</dbReference>
<dbReference type="InterPro" id="IPR036291">
    <property type="entry name" value="NAD(P)-bd_dom_sf"/>
</dbReference>
<evidence type="ECO:0000256" key="14">
    <source>
        <dbReference type="ARBA" id="ARBA00023004"/>
    </source>
</evidence>
<evidence type="ECO:0000256" key="11">
    <source>
        <dbReference type="ARBA" id="ARBA00022827"/>
    </source>
</evidence>
<name>A0A6P8R2U0_GEOSA</name>
<dbReference type="PANTHER" id="PTHR14239">
    <property type="entry name" value="DUDULIN-RELATED"/>
    <property type="match status" value="1"/>
</dbReference>
<evidence type="ECO:0000313" key="29">
    <source>
        <dbReference type="RefSeq" id="XP_033802385.1"/>
    </source>
</evidence>
<feature type="domain" description="Ferric oxidoreductase" evidence="21">
    <location>
        <begin position="258"/>
        <end position="401"/>
    </location>
</feature>
<evidence type="ECO:0000256" key="6">
    <source>
        <dbReference type="ARBA" id="ARBA00022496"/>
    </source>
</evidence>
<evidence type="ECO:0000256" key="18">
    <source>
        <dbReference type="ARBA" id="ARBA00048958"/>
    </source>
</evidence>
<evidence type="ECO:0000313" key="26">
    <source>
        <dbReference type="RefSeq" id="XP_033802382.1"/>
    </source>
</evidence>
<evidence type="ECO:0000259" key="22">
    <source>
        <dbReference type="Pfam" id="PF03807"/>
    </source>
</evidence>
<accession>A0A6P8R2U0</accession>
<dbReference type="Pfam" id="PF01794">
    <property type="entry name" value="Ferric_reduct"/>
    <property type="match status" value="1"/>
</dbReference>
<keyword evidence="5" id="KW-0813">Transport</keyword>
<evidence type="ECO:0000259" key="21">
    <source>
        <dbReference type="Pfam" id="PF01794"/>
    </source>
</evidence>
<evidence type="ECO:0000313" key="27">
    <source>
        <dbReference type="RefSeq" id="XP_033802383.1"/>
    </source>
</evidence>
<dbReference type="GO" id="GO:0015677">
    <property type="term" value="P:copper ion import"/>
    <property type="evidence" value="ECO:0007669"/>
    <property type="project" value="TreeGrafter"/>
</dbReference>
<keyword evidence="10" id="KW-0967">Endosome</keyword>
<keyword evidence="8 20" id="KW-0812">Transmembrane</keyword>
<comment type="cofactor">
    <cofactor evidence="1">
        <name>heme b</name>
        <dbReference type="ChEBI" id="CHEBI:60344"/>
    </cofactor>
</comment>
<dbReference type="RefSeq" id="XP_033802384.1">
    <property type="nucleotide sequence ID" value="XM_033946493.1"/>
</dbReference>
<evidence type="ECO:0000256" key="17">
    <source>
        <dbReference type="ARBA" id="ARBA00023136"/>
    </source>
</evidence>
<dbReference type="GO" id="GO:0008823">
    <property type="term" value="F:cupric reductase (NADH) activity"/>
    <property type="evidence" value="ECO:0007669"/>
    <property type="project" value="TreeGrafter"/>
</dbReference>
<dbReference type="RefSeq" id="XP_033802385.1">
    <property type="nucleotide sequence ID" value="XM_033946494.1"/>
</dbReference>
<gene>
    <name evidence="24 25 26 27 28 29" type="primary">STEAP3</name>
</gene>
<keyword evidence="13" id="KW-0560">Oxidoreductase</keyword>
<feature type="domain" description="Pyrroline-5-carboxylate reductase catalytic N-terminal" evidence="22">
    <location>
        <begin position="30"/>
        <end position="116"/>
    </location>
</feature>
<evidence type="ECO:0000256" key="12">
    <source>
        <dbReference type="ARBA" id="ARBA00022989"/>
    </source>
</evidence>
<dbReference type="GO" id="GO:0052851">
    <property type="term" value="F:ferric-chelate reductase (NADPH) activity"/>
    <property type="evidence" value="ECO:0007669"/>
    <property type="project" value="TreeGrafter"/>
</dbReference>
<comment type="subcellular location">
    <subcellularLocation>
        <location evidence="3">Endosome membrane</location>
        <topology evidence="3">Multi-pass membrane protein</topology>
    </subcellularLocation>
</comment>
<evidence type="ECO:0000256" key="13">
    <source>
        <dbReference type="ARBA" id="ARBA00023002"/>
    </source>
</evidence>
<evidence type="ECO:0000256" key="9">
    <source>
        <dbReference type="ARBA" id="ARBA00022723"/>
    </source>
</evidence>